<keyword evidence="1" id="KW-1185">Reference proteome</keyword>
<dbReference type="AlphaFoldDB" id="A0A914XCN1"/>
<dbReference type="InterPro" id="IPR011029">
    <property type="entry name" value="DEATH-like_dom_sf"/>
</dbReference>
<reference evidence="2" key="1">
    <citation type="submission" date="2022-11" db="UniProtKB">
        <authorList>
            <consortium name="WormBaseParasite"/>
        </authorList>
    </citation>
    <scope>IDENTIFICATION</scope>
</reference>
<dbReference type="SUPFAM" id="SSF47986">
    <property type="entry name" value="DEATH domain"/>
    <property type="match status" value="1"/>
</dbReference>
<evidence type="ECO:0000313" key="1">
    <source>
        <dbReference type="Proteomes" id="UP000887566"/>
    </source>
</evidence>
<protein>
    <submittedName>
        <fullName evidence="2">CARD domain-containing protein</fullName>
    </submittedName>
</protein>
<dbReference type="WBParaSite" id="PSAMB.scaffold703size43432.g8043.t2">
    <property type="protein sequence ID" value="PSAMB.scaffold703size43432.g8043.t2"/>
    <property type="gene ID" value="PSAMB.scaffold703size43432.g8043"/>
</dbReference>
<proteinExistence type="predicted"/>
<dbReference type="CDD" id="cd01671">
    <property type="entry name" value="CARD"/>
    <property type="match status" value="1"/>
</dbReference>
<dbReference type="Gene3D" id="1.10.533.10">
    <property type="entry name" value="Death Domain, Fas"/>
    <property type="match status" value="1"/>
</dbReference>
<accession>A0A914XCN1</accession>
<evidence type="ECO:0000313" key="2">
    <source>
        <dbReference type="WBParaSite" id="PSAMB.scaffold703size43432.g8043.t2"/>
    </source>
</evidence>
<sequence length="258" mass="29229">MAATSLPSLKKEHIAVITCDDSDLAEMRHYFDANEIPCGQVNEQARKLKSSSSVAVDVYLNTPSYEWPIVFVVLKPGVTKDEVMPIAASRCIASLTIITYKNVHSHRPKSALMRGTGSVKADNNLAASLPPYKPPAIESSIKAKDEQGMSREEIFEVLMKHSENDIKQRVLRKNLHLFCEELKNVEVINLLQAENVLRPVIVQEIETERGSYKQNRVLYDSLMQRPKDDLLKLFDILIRTNQKKVAEKLVWTLRSSVK</sequence>
<dbReference type="Proteomes" id="UP000887566">
    <property type="component" value="Unplaced"/>
</dbReference>
<name>A0A914XCN1_9BILA</name>
<organism evidence="1 2">
    <name type="scientific">Plectus sambesii</name>
    <dbReference type="NCBI Taxonomy" id="2011161"/>
    <lineage>
        <taxon>Eukaryota</taxon>
        <taxon>Metazoa</taxon>
        <taxon>Ecdysozoa</taxon>
        <taxon>Nematoda</taxon>
        <taxon>Chromadorea</taxon>
        <taxon>Plectida</taxon>
        <taxon>Plectina</taxon>
        <taxon>Plectoidea</taxon>
        <taxon>Plectidae</taxon>
        <taxon>Plectus</taxon>
    </lineage>
</organism>